<dbReference type="Proteomes" id="UP001341281">
    <property type="component" value="Chromosome 03"/>
</dbReference>
<reference evidence="2 3" key="1">
    <citation type="submission" date="2024-02" db="EMBL/GenBank/DDBJ databases">
        <title>High-quality chromosome-scale genome assembly of Pensacola bahiagrass (Paspalum notatum Flugge var. saurae).</title>
        <authorList>
            <person name="Vega J.M."/>
            <person name="Podio M."/>
            <person name="Orjuela J."/>
            <person name="Siena L.A."/>
            <person name="Pessino S.C."/>
            <person name="Combes M.C."/>
            <person name="Mariac C."/>
            <person name="Albertini E."/>
            <person name="Pupilli F."/>
            <person name="Ortiz J.P.A."/>
            <person name="Leblanc O."/>
        </authorList>
    </citation>
    <scope>NUCLEOTIDE SEQUENCE [LARGE SCALE GENOMIC DNA]</scope>
    <source>
        <strain evidence="2">R1</strain>
        <tissue evidence="2">Leaf</tissue>
    </source>
</reference>
<evidence type="ECO:0000313" key="3">
    <source>
        <dbReference type="Proteomes" id="UP001341281"/>
    </source>
</evidence>
<name>A0AAQ3SZ48_PASNO</name>
<sequence>MVLAESEVEEESEVPVTDRRETDESASGREEPGAMQQRLEEAPPPARLEKAPPPVWRNSSSSDGVMPCLIFHNHCIEPFRSVRLHCCSRF</sequence>
<protein>
    <submittedName>
        <fullName evidence="2">Uncharacterized protein</fullName>
    </submittedName>
</protein>
<evidence type="ECO:0000256" key="1">
    <source>
        <dbReference type="SAM" id="MobiDB-lite"/>
    </source>
</evidence>
<accession>A0AAQ3SZ48</accession>
<keyword evidence="3" id="KW-1185">Reference proteome</keyword>
<dbReference type="AlphaFoldDB" id="A0AAQ3SZ48"/>
<proteinExistence type="predicted"/>
<feature type="compositionally biased region" description="Basic and acidic residues" evidence="1">
    <location>
        <begin position="16"/>
        <end position="32"/>
    </location>
</feature>
<gene>
    <name evidence="2" type="ORF">U9M48_013244</name>
</gene>
<evidence type="ECO:0000313" key="2">
    <source>
        <dbReference type="EMBL" id="WVZ63629.1"/>
    </source>
</evidence>
<feature type="compositionally biased region" description="Acidic residues" evidence="1">
    <location>
        <begin position="1"/>
        <end position="13"/>
    </location>
</feature>
<feature type="compositionally biased region" description="Pro residues" evidence="1">
    <location>
        <begin position="42"/>
        <end position="55"/>
    </location>
</feature>
<feature type="region of interest" description="Disordered" evidence="1">
    <location>
        <begin position="1"/>
        <end position="59"/>
    </location>
</feature>
<dbReference type="EMBL" id="CP144747">
    <property type="protein sequence ID" value="WVZ63629.1"/>
    <property type="molecule type" value="Genomic_DNA"/>
</dbReference>
<organism evidence="2 3">
    <name type="scientific">Paspalum notatum var. saurae</name>
    <dbReference type="NCBI Taxonomy" id="547442"/>
    <lineage>
        <taxon>Eukaryota</taxon>
        <taxon>Viridiplantae</taxon>
        <taxon>Streptophyta</taxon>
        <taxon>Embryophyta</taxon>
        <taxon>Tracheophyta</taxon>
        <taxon>Spermatophyta</taxon>
        <taxon>Magnoliopsida</taxon>
        <taxon>Liliopsida</taxon>
        <taxon>Poales</taxon>
        <taxon>Poaceae</taxon>
        <taxon>PACMAD clade</taxon>
        <taxon>Panicoideae</taxon>
        <taxon>Andropogonodae</taxon>
        <taxon>Paspaleae</taxon>
        <taxon>Paspalinae</taxon>
        <taxon>Paspalum</taxon>
    </lineage>
</organism>